<protein>
    <submittedName>
        <fullName evidence="4">TetR/AcrR family transcriptional regulator</fullName>
    </submittedName>
</protein>
<evidence type="ECO:0000256" key="2">
    <source>
        <dbReference type="PROSITE-ProRule" id="PRU00335"/>
    </source>
</evidence>
<feature type="domain" description="HTH tetR-type" evidence="3">
    <location>
        <begin position="5"/>
        <end position="65"/>
    </location>
</feature>
<dbReference type="RefSeq" id="WP_132615341.1">
    <property type="nucleotide sequence ID" value="NZ_SMKQ01000068.1"/>
</dbReference>
<name>A0A4R4YLW4_9ACTN</name>
<sequence>MIATLTTRERLLFAAAKLLASGGREAVSTRAVCAAVGVQAPTLYRLFGDKDGLLEAVAAHGLREYLASKQALPETDDPVDDLRRLWNIHVDFGLSRPAFYTLTFGDGGPAKDSPTRREIMASLRHRIARVGEAGRLRMSVDRATYLFHATGMGVVLTLLSVPPDARDPGLSPTAREQALRTISTGGPPPPDRTAAGRAAALRETLRGTADVPLTATERALLAEWLDRIANNS</sequence>
<dbReference type="InterPro" id="IPR050109">
    <property type="entry name" value="HTH-type_TetR-like_transc_reg"/>
</dbReference>
<accession>A0A4R4YLW4</accession>
<keyword evidence="1 2" id="KW-0238">DNA-binding</keyword>
<dbReference type="GO" id="GO:0003700">
    <property type="term" value="F:DNA-binding transcription factor activity"/>
    <property type="evidence" value="ECO:0007669"/>
    <property type="project" value="TreeGrafter"/>
</dbReference>
<dbReference type="InterPro" id="IPR001647">
    <property type="entry name" value="HTH_TetR"/>
</dbReference>
<gene>
    <name evidence="4" type="ORF">E1286_22105</name>
</gene>
<dbReference type="GO" id="GO:0000976">
    <property type="term" value="F:transcription cis-regulatory region binding"/>
    <property type="evidence" value="ECO:0007669"/>
    <property type="project" value="TreeGrafter"/>
</dbReference>
<keyword evidence="5" id="KW-1185">Reference proteome</keyword>
<evidence type="ECO:0000256" key="1">
    <source>
        <dbReference type="ARBA" id="ARBA00023125"/>
    </source>
</evidence>
<dbReference type="InterPro" id="IPR036271">
    <property type="entry name" value="Tet_transcr_reg_TetR-rel_C_sf"/>
</dbReference>
<dbReference type="PROSITE" id="PS50977">
    <property type="entry name" value="HTH_TETR_2"/>
    <property type="match status" value="1"/>
</dbReference>
<feature type="DNA-binding region" description="H-T-H motif" evidence="2">
    <location>
        <begin position="28"/>
        <end position="47"/>
    </location>
</feature>
<evidence type="ECO:0000313" key="5">
    <source>
        <dbReference type="Proteomes" id="UP000295302"/>
    </source>
</evidence>
<dbReference type="OrthoDB" id="3784817at2"/>
<dbReference type="Proteomes" id="UP000295302">
    <property type="component" value="Unassembled WGS sequence"/>
</dbReference>
<dbReference type="Gene3D" id="1.10.357.10">
    <property type="entry name" value="Tetracycline Repressor, domain 2"/>
    <property type="match status" value="1"/>
</dbReference>
<reference evidence="4 5" key="1">
    <citation type="submission" date="2019-03" db="EMBL/GenBank/DDBJ databases">
        <title>Draft genome sequences of novel Actinobacteria.</title>
        <authorList>
            <person name="Sahin N."/>
            <person name="Ay H."/>
            <person name="Saygin H."/>
        </authorList>
    </citation>
    <scope>NUCLEOTIDE SEQUENCE [LARGE SCALE GENOMIC DNA]</scope>
    <source>
        <strain evidence="4 5">CH32</strain>
    </source>
</reference>
<dbReference type="PANTHER" id="PTHR30055:SF209">
    <property type="entry name" value="POSSIBLE TRANSCRIPTIONAL REGULATORY PROTEIN (PROBABLY TETR-FAMILY)"/>
    <property type="match status" value="1"/>
</dbReference>
<dbReference type="PANTHER" id="PTHR30055">
    <property type="entry name" value="HTH-TYPE TRANSCRIPTIONAL REGULATOR RUTR"/>
    <property type="match status" value="1"/>
</dbReference>
<evidence type="ECO:0000313" key="4">
    <source>
        <dbReference type="EMBL" id="TDD46018.1"/>
    </source>
</evidence>
<dbReference type="InterPro" id="IPR009057">
    <property type="entry name" value="Homeodomain-like_sf"/>
</dbReference>
<dbReference type="AlphaFoldDB" id="A0A4R4YLW4"/>
<comment type="caution">
    <text evidence="4">The sequence shown here is derived from an EMBL/GenBank/DDBJ whole genome shotgun (WGS) entry which is preliminary data.</text>
</comment>
<dbReference type="Pfam" id="PF00440">
    <property type="entry name" value="TetR_N"/>
    <property type="match status" value="1"/>
</dbReference>
<evidence type="ECO:0000259" key="3">
    <source>
        <dbReference type="PROSITE" id="PS50977"/>
    </source>
</evidence>
<dbReference type="SUPFAM" id="SSF46689">
    <property type="entry name" value="Homeodomain-like"/>
    <property type="match status" value="1"/>
</dbReference>
<dbReference type="EMBL" id="SMKQ01000068">
    <property type="protein sequence ID" value="TDD46018.1"/>
    <property type="molecule type" value="Genomic_DNA"/>
</dbReference>
<organism evidence="4 5">
    <name type="scientific">Nonomuraea terrae</name>
    <dbReference type="NCBI Taxonomy" id="2530383"/>
    <lineage>
        <taxon>Bacteria</taxon>
        <taxon>Bacillati</taxon>
        <taxon>Actinomycetota</taxon>
        <taxon>Actinomycetes</taxon>
        <taxon>Streptosporangiales</taxon>
        <taxon>Streptosporangiaceae</taxon>
        <taxon>Nonomuraea</taxon>
    </lineage>
</organism>
<proteinExistence type="predicted"/>
<dbReference type="PRINTS" id="PR00455">
    <property type="entry name" value="HTHTETR"/>
</dbReference>
<dbReference type="SUPFAM" id="SSF48498">
    <property type="entry name" value="Tetracyclin repressor-like, C-terminal domain"/>
    <property type="match status" value="1"/>
</dbReference>